<reference evidence="1" key="1">
    <citation type="submission" date="2022-08" db="EMBL/GenBank/DDBJ databases">
        <title>Genome Sequence of Pycnoporus sanguineus.</title>
        <authorList>
            <person name="Buettner E."/>
        </authorList>
    </citation>
    <scope>NUCLEOTIDE SEQUENCE</scope>
    <source>
        <strain evidence="1">CG-C14</strain>
    </source>
</reference>
<evidence type="ECO:0000313" key="2">
    <source>
        <dbReference type="Proteomes" id="UP001144978"/>
    </source>
</evidence>
<sequence length="429" mass="46907">MCHLLPNRHVSAACLKKMNPPAKGRAAQASETPKSPSDAQTESDIMEESKSYLKAPPPPHVLRLNASALSDPLSLHVMLYSELIHLEFCTLVDSGSSHCFIDSEFVEHHGLPTSSVPPIQLQLFDGTSNNVISRTSTIPVQIPSGEVISVDFLVTPLDKSVSAVLGYSWLSAYNPLIDCKKCGIHFHTAPPTHPASSVPSVPMVTSDTPDSLSSLASPSGLPGDQPWSSPELYPPASPSSVPQVALVNTAAFLCSCRTSRSESYTLNLSAVLLDSVKGRSSLVNKEPPDLSGVPSEYHEFANVFSKKKADTLPEHWPYGLKITLGEGKVLPLGLIYSLSQVELHILREYIEENLCSGFIRPSNLPCRAPVLFIKKKDGSLRLCVDYRGLNKITWKDRYPLPLVSDLLDTTRKAWIYTKINLQHAYNLFA</sequence>
<comment type="caution">
    <text evidence="1">The sequence shown here is derived from an EMBL/GenBank/DDBJ whole genome shotgun (WGS) entry which is preliminary data.</text>
</comment>
<keyword evidence="2" id="KW-1185">Reference proteome</keyword>
<dbReference type="EMBL" id="JANSHE010000146">
    <property type="protein sequence ID" value="KAJ3015742.1"/>
    <property type="molecule type" value="Genomic_DNA"/>
</dbReference>
<organism evidence="1 2">
    <name type="scientific">Trametes sanguinea</name>
    <dbReference type="NCBI Taxonomy" id="158606"/>
    <lineage>
        <taxon>Eukaryota</taxon>
        <taxon>Fungi</taxon>
        <taxon>Dikarya</taxon>
        <taxon>Basidiomycota</taxon>
        <taxon>Agaricomycotina</taxon>
        <taxon>Agaricomycetes</taxon>
        <taxon>Polyporales</taxon>
        <taxon>Polyporaceae</taxon>
        <taxon>Trametes</taxon>
    </lineage>
</organism>
<evidence type="ECO:0000313" key="1">
    <source>
        <dbReference type="EMBL" id="KAJ3015742.1"/>
    </source>
</evidence>
<name>A0ACC1Q956_9APHY</name>
<gene>
    <name evidence="1" type="ORF">NUW54_g965</name>
</gene>
<protein>
    <submittedName>
        <fullName evidence="1">Uncharacterized protein</fullName>
    </submittedName>
</protein>
<dbReference type="Proteomes" id="UP001144978">
    <property type="component" value="Unassembled WGS sequence"/>
</dbReference>
<proteinExistence type="predicted"/>
<accession>A0ACC1Q956</accession>